<accession>A0A495BJ25</accession>
<dbReference type="InterPro" id="IPR048118">
    <property type="entry name" value="KwaA"/>
</dbReference>
<dbReference type="EMBL" id="RBID01000011">
    <property type="protein sequence ID" value="RKQ61350.1"/>
    <property type="molecule type" value="Genomic_DNA"/>
</dbReference>
<keyword evidence="1" id="KW-1133">Transmembrane helix</keyword>
<organism evidence="2 3">
    <name type="scientific">Vogesella indigofera</name>
    <name type="common">Pseudomonas indigofera</name>
    <dbReference type="NCBI Taxonomy" id="45465"/>
    <lineage>
        <taxon>Bacteria</taxon>
        <taxon>Pseudomonadati</taxon>
        <taxon>Pseudomonadota</taxon>
        <taxon>Betaproteobacteria</taxon>
        <taxon>Neisseriales</taxon>
        <taxon>Chromobacteriaceae</taxon>
        <taxon>Vogesella</taxon>
    </lineage>
</organism>
<dbReference type="NCBIfam" id="NF041622">
    <property type="entry name" value="KwaA"/>
    <property type="match status" value="1"/>
</dbReference>
<evidence type="ECO:0000256" key="1">
    <source>
        <dbReference type="SAM" id="Phobius"/>
    </source>
</evidence>
<evidence type="ECO:0000313" key="3">
    <source>
        <dbReference type="Proteomes" id="UP000279384"/>
    </source>
</evidence>
<comment type="caution">
    <text evidence="2">The sequence shown here is derived from an EMBL/GenBank/DDBJ whole genome shotgun (WGS) entry which is preliminary data.</text>
</comment>
<dbReference type="RefSeq" id="WP_120809954.1">
    <property type="nucleotide sequence ID" value="NZ_RBID01000011.1"/>
</dbReference>
<feature type="transmembrane region" description="Helical" evidence="1">
    <location>
        <begin position="110"/>
        <end position="128"/>
    </location>
</feature>
<feature type="transmembrane region" description="Helical" evidence="1">
    <location>
        <begin position="46"/>
        <end position="64"/>
    </location>
</feature>
<proteinExistence type="predicted"/>
<evidence type="ECO:0000313" key="2">
    <source>
        <dbReference type="EMBL" id="RKQ61350.1"/>
    </source>
</evidence>
<sequence>MVFRKVGLYLISISLLFVFVIILKIDIPLCIGFDCVFLSTTSILKANIIPIICFVLLLLALFSYQKFKFDLSGATEIPFQAKNVEGLNYEHLTFLATYVIPLVSFDFDDARYLIVLGVLLVIMGVIYVKTDLFYANPSLALLGFHIYKADGSFKGGEEKAGLILISLRRLSNNEKVSYIKLDDRIFYVAKVN</sequence>
<name>A0A495BJ25_VOGIN</name>
<gene>
    <name evidence="2" type="ORF">C8E02_1121</name>
</gene>
<keyword evidence="1" id="KW-0812">Transmembrane</keyword>
<protein>
    <submittedName>
        <fullName evidence="2">Uncharacterized protein</fullName>
    </submittedName>
</protein>
<dbReference type="AlphaFoldDB" id="A0A495BJ25"/>
<feature type="transmembrane region" description="Helical" evidence="1">
    <location>
        <begin position="6"/>
        <end position="25"/>
    </location>
</feature>
<reference evidence="2 3" key="1">
    <citation type="submission" date="2018-10" db="EMBL/GenBank/DDBJ databases">
        <title>Genomic Encyclopedia of Type Strains, Phase IV (KMG-IV): sequencing the most valuable type-strain genomes for metagenomic binning, comparative biology and taxonomic classification.</title>
        <authorList>
            <person name="Goeker M."/>
        </authorList>
    </citation>
    <scope>NUCLEOTIDE SEQUENCE [LARGE SCALE GENOMIC DNA]</scope>
    <source>
        <strain evidence="2 3">DSM 3303</strain>
    </source>
</reference>
<dbReference type="Proteomes" id="UP000279384">
    <property type="component" value="Unassembled WGS sequence"/>
</dbReference>
<keyword evidence="1" id="KW-0472">Membrane</keyword>